<proteinExistence type="predicted"/>
<feature type="transmembrane region" description="Helical" evidence="1">
    <location>
        <begin position="12"/>
        <end position="31"/>
    </location>
</feature>
<evidence type="ECO:0000313" key="2">
    <source>
        <dbReference type="EMBL" id="OHA71409.1"/>
    </source>
</evidence>
<protein>
    <submittedName>
        <fullName evidence="2">Uncharacterized protein</fullName>
    </submittedName>
</protein>
<organism evidence="2 3">
    <name type="scientific">Candidatus Wildermuthbacteria bacterium RIFCSPHIGHO2_12_FULL_40_12</name>
    <dbReference type="NCBI Taxonomy" id="1802457"/>
    <lineage>
        <taxon>Bacteria</taxon>
        <taxon>Candidatus Wildermuthiibacteriota</taxon>
    </lineage>
</organism>
<dbReference type="STRING" id="1802457.A3F15_02530"/>
<sequence>MFPQIKYRWFPFLAVVVVIALSAVSFIYAWTEPLLSPPDGNVAAPVNVSNNPQTFVDTKTLRVKADGTGVLVIEGGLRSDTFRTLYQSTFATTSGNVGIGTSNPQATLHLGSRDTGLNLRILMENRATGDTMGQYSTITSSRLSNGNSSLMLGTTLNGAHNTRLTINNNGLVQFSSIASEPSGSNGSIYYNSGTSKFRCYQGGGWTDCVGGAGGGGYWTQSGSNIYPNDNNWRVGIGTASPGGKLGIDRGFAVGTRFIQAGNTDFIVAWNGNVGIGRVPYDETLYFGNGTDKRLVVSGGSIVGESNLYVQSPLGPNTVVGIGELQTAIDNWPGNYIFGIGWLQSPVFAIGTKIPSGETFGFYGDPAGVYISGNLGIGSRICNPTCQRKVADYSKFTIHSDSTGPAGNGMSLRNADVWMLMYNRVNTNSATIDVRSGGDTNGPGTTGYNLLLNPIGGNVGFGTASSSGSSIILKAFDGANCYRVRVNNVGALQVDSASCPL</sequence>
<keyword evidence="1" id="KW-0812">Transmembrane</keyword>
<comment type="caution">
    <text evidence="2">The sequence shown here is derived from an EMBL/GenBank/DDBJ whole genome shotgun (WGS) entry which is preliminary data.</text>
</comment>
<accession>A0A1G2RG96</accession>
<gene>
    <name evidence="2" type="ORF">A3F15_02530</name>
</gene>
<keyword evidence="1" id="KW-0472">Membrane</keyword>
<dbReference type="Proteomes" id="UP000177078">
    <property type="component" value="Unassembled WGS sequence"/>
</dbReference>
<dbReference type="EMBL" id="MHUC01000001">
    <property type="protein sequence ID" value="OHA71409.1"/>
    <property type="molecule type" value="Genomic_DNA"/>
</dbReference>
<name>A0A1G2RG96_9BACT</name>
<keyword evidence="1" id="KW-1133">Transmembrane helix</keyword>
<reference evidence="2 3" key="1">
    <citation type="journal article" date="2016" name="Nat. Commun.">
        <title>Thousands of microbial genomes shed light on interconnected biogeochemical processes in an aquifer system.</title>
        <authorList>
            <person name="Anantharaman K."/>
            <person name="Brown C.T."/>
            <person name="Hug L.A."/>
            <person name="Sharon I."/>
            <person name="Castelle C.J."/>
            <person name="Probst A.J."/>
            <person name="Thomas B.C."/>
            <person name="Singh A."/>
            <person name="Wilkins M.J."/>
            <person name="Karaoz U."/>
            <person name="Brodie E.L."/>
            <person name="Williams K.H."/>
            <person name="Hubbard S.S."/>
            <person name="Banfield J.F."/>
        </authorList>
    </citation>
    <scope>NUCLEOTIDE SEQUENCE [LARGE SCALE GENOMIC DNA]</scope>
</reference>
<evidence type="ECO:0000313" key="3">
    <source>
        <dbReference type="Proteomes" id="UP000177078"/>
    </source>
</evidence>
<dbReference type="AlphaFoldDB" id="A0A1G2RG96"/>
<evidence type="ECO:0000256" key="1">
    <source>
        <dbReference type="SAM" id="Phobius"/>
    </source>
</evidence>